<dbReference type="STRING" id="1414854.GQ61_08310"/>
<organism evidence="1 2">
    <name type="scientific">Candidatus Nucleicultrix amoebiphila FS5</name>
    <dbReference type="NCBI Taxonomy" id="1414854"/>
    <lineage>
        <taxon>Bacteria</taxon>
        <taxon>Pseudomonadati</taxon>
        <taxon>Pseudomonadota</taxon>
        <taxon>Alphaproteobacteria</taxon>
        <taxon>Holosporales</taxon>
        <taxon>Candidatus Nucleicultricaceae</taxon>
        <taxon>Candidatus Nucleicultrix</taxon>
    </lineage>
</organism>
<dbReference type="OrthoDB" id="7261154at2"/>
<protein>
    <submittedName>
        <fullName evidence="1">Uncharacterized protein</fullName>
    </submittedName>
</protein>
<accession>A0A1W6N5Y3</accession>
<dbReference type="Proteomes" id="UP000237351">
    <property type="component" value="Chromosome"/>
</dbReference>
<keyword evidence="2" id="KW-1185">Reference proteome</keyword>
<gene>
    <name evidence="1" type="ORF">GQ61_08310</name>
</gene>
<name>A0A1W6N5Y3_9PROT</name>
<dbReference type="RefSeq" id="WP_085784842.1">
    <property type="nucleotide sequence ID" value="NZ_CP008743.1"/>
</dbReference>
<sequence length="188" mass="21321">MITTSIKNIVKKNFLLSCLGYCYINCKINIKTALGIIGTDSGTTHRTLSTQHSLNYIQSVFDDYKRYGEVNKFKGLIAEVGPGDNVGVALLMLQDGAQRIDLADKFYSHRKGHHHKKIYQALFKNNPNLKKILTGGDLEDEETFKGIYRYYGKDAAAECFFNTSNHYDFIISRSVFEHLDDPILALDK</sequence>
<dbReference type="KEGG" id="naf:GQ61_08310"/>
<reference evidence="1 2" key="1">
    <citation type="submission" date="2014-06" db="EMBL/GenBank/DDBJ databases">
        <title>The genome of the endonuclear symbiont Nucleicultrix amoebiphila.</title>
        <authorList>
            <person name="Schulz F."/>
            <person name="Horn M."/>
        </authorList>
    </citation>
    <scope>NUCLEOTIDE SEQUENCE [LARGE SCALE GENOMIC DNA]</scope>
    <source>
        <strain evidence="1 2">FS5</strain>
    </source>
</reference>
<evidence type="ECO:0000313" key="1">
    <source>
        <dbReference type="EMBL" id="ARN85290.1"/>
    </source>
</evidence>
<evidence type="ECO:0000313" key="2">
    <source>
        <dbReference type="Proteomes" id="UP000237351"/>
    </source>
</evidence>
<dbReference type="EMBL" id="CP008743">
    <property type="protein sequence ID" value="ARN85290.1"/>
    <property type="molecule type" value="Genomic_DNA"/>
</dbReference>
<dbReference type="AlphaFoldDB" id="A0A1W6N5Y3"/>
<proteinExistence type="predicted"/>